<keyword evidence="3 6" id="KW-0812">Transmembrane</keyword>
<comment type="subcellular location">
    <subcellularLocation>
        <location evidence="1">Membrane</location>
        <topology evidence="1">Multi-pass membrane protein</topology>
    </subcellularLocation>
</comment>
<feature type="transmembrane region" description="Helical" evidence="6">
    <location>
        <begin position="46"/>
        <end position="64"/>
    </location>
</feature>
<comment type="caution">
    <text evidence="8">The sequence shown here is derived from an EMBL/GenBank/DDBJ whole genome shotgun (WGS) entry which is preliminary data.</text>
</comment>
<evidence type="ECO:0000256" key="5">
    <source>
        <dbReference type="ARBA" id="ARBA00023136"/>
    </source>
</evidence>
<evidence type="ECO:0000256" key="6">
    <source>
        <dbReference type="SAM" id="Phobius"/>
    </source>
</evidence>
<feature type="transmembrane region" description="Helical" evidence="6">
    <location>
        <begin position="253"/>
        <end position="270"/>
    </location>
</feature>
<evidence type="ECO:0000313" key="8">
    <source>
        <dbReference type="EMBL" id="MEZ0475693.1"/>
    </source>
</evidence>
<sequence length="311" mass="32128">MSAVSSLVPRPATVLSVAVALALVYVIWGSTYLGIRFALEGGYPPLLMAGMRFVVAGALMYAVLRLRGTPVPTRAQWRNCTVMGVLLLGGGNGLVCIAEQSVSSGLAAIAVASAPLWIGLFATLRGQRSGALEWTGLAIGFVGVLWLNAGSSLTATPQGLVALLIAPIAWAFGSVWSRGRDLPSPFMTAAAQMLCGGAVMLLTGGLLGERFAGLPTLHGTLSVVYLIGFGSIVGFTAYVWLLHHVRPTLAGSYAYVNPVIAVVLGAWLAAERFSVDDLGAMAVILCGVVAITLARTRAPKPAPAPEADVGT</sequence>
<dbReference type="InterPro" id="IPR050638">
    <property type="entry name" value="AA-Vitamin_Transporters"/>
</dbReference>
<evidence type="ECO:0000256" key="2">
    <source>
        <dbReference type="ARBA" id="ARBA00007362"/>
    </source>
</evidence>
<dbReference type="PANTHER" id="PTHR32322">
    <property type="entry name" value="INNER MEMBRANE TRANSPORTER"/>
    <property type="match status" value="1"/>
</dbReference>
<reference evidence="8 9" key="1">
    <citation type="submission" date="2024-07" db="EMBL/GenBank/DDBJ databases">
        <title>Luteimonas salilacus sp. nov., isolated from the shore soil of Salt Lake in Tibet of China.</title>
        <authorList>
            <person name="Zhang X."/>
            <person name="Li A."/>
        </authorList>
    </citation>
    <scope>NUCLEOTIDE SEQUENCE [LARGE SCALE GENOMIC DNA]</scope>
    <source>
        <strain evidence="8 9">B3-2-R+30</strain>
    </source>
</reference>
<feature type="transmembrane region" description="Helical" evidence="6">
    <location>
        <begin position="220"/>
        <end position="241"/>
    </location>
</feature>
<dbReference type="Pfam" id="PF00892">
    <property type="entry name" value="EamA"/>
    <property type="match status" value="2"/>
</dbReference>
<dbReference type="NCBIfam" id="NF008432">
    <property type="entry name" value="PRK11272.1"/>
    <property type="match status" value="1"/>
</dbReference>
<dbReference type="Proteomes" id="UP001566331">
    <property type="component" value="Unassembled WGS sequence"/>
</dbReference>
<organism evidence="8 9">
    <name type="scientific">Luteimonas salinilitoris</name>
    <dbReference type="NCBI Taxonomy" id="3237697"/>
    <lineage>
        <taxon>Bacteria</taxon>
        <taxon>Pseudomonadati</taxon>
        <taxon>Pseudomonadota</taxon>
        <taxon>Gammaproteobacteria</taxon>
        <taxon>Lysobacterales</taxon>
        <taxon>Lysobacteraceae</taxon>
        <taxon>Luteimonas</taxon>
    </lineage>
</organism>
<feature type="transmembrane region" description="Helical" evidence="6">
    <location>
        <begin position="76"/>
        <end position="95"/>
    </location>
</feature>
<comment type="similarity">
    <text evidence="2">Belongs to the EamA transporter family.</text>
</comment>
<name>A0ABV4HSE8_9GAMM</name>
<evidence type="ECO:0000259" key="7">
    <source>
        <dbReference type="Pfam" id="PF00892"/>
    </source>
</evidence>
<keyword evidence="5 6" id="KW-0472">Membrane</keyword>
<evidence type="ECO:0000256" key="4">
    <source>
        <dbReference type="ARBA" id="ARBA00022989"/>
    </source>
</evidence>
<feature type="transmembrane region" description="Helical" evidence="6">
    <location>
        <begin position="101"/>
        <end position="124"/>
    </location>
</feature>
<dbReference type="InterPro" id="IPR000620">
    <property type="entry name" value="EamA_dom"/>
</dbReference>
<feature type="transmembrane region" description="Helical" evidence="6">
    <location>
        <begin position="12"/>
        <end position="34"/>
    </location>
</feature>
<evidence type="ECO:0000256" key="3">
    <source>
        <dbReference type="ARBA" id="ARBA00022692"/>
    </source>
</evidence>
<feature type="transmembrane region" description="Helical" evidence="6">
    <location>
        <begin position="276"/>
        <end position="294"/>
    </location>
</feature>
<feature type="transmembrane region" description="Helical" evidence="6">
    <location>
        <begin position="189"/>
        <end position="208"/>
    </location>
</feature>
<protein>
    <submittedName>
        <fullName evidence="8">Drug/metabolite exporter YedA</fullName>
    </submittedName>
</protein>
<dbReference type="SUPFAM" id="SSF103481">
    <property type="entry name" value="Multidrug resistance efflux transporter EmrE"/>
    <property type="match status" value="2"/>
</dbReference>
<feature type="domain" description="EamA" evidence="7">
    <location>
        <begin position="19"/>
        <end position="148"/>
    </location>
</feature>
<dbReference type="EMBL" id="JBFWIC010000020">
    <property type="protein sequence ID" value="MEZ0475693.1"/>
    <property type="molecule type" value="Genomic_DNA"/>
</dbReference>
<dbReference type="RefSeq" id="WP_370561761.1">
    <property type="nucleotide sequence ID" value="NZ_JBFWIB010000001.1"/>
</dbReference>
<accession>A0ABV4HSE8</accession>
<dbReference type="PANTHER" id="PTHR32322:SF2">
    <property type="entry name" value="EAMA DOMAIN-CONTAINING PROTEIN"/>
    <property type="match status" value="1"/>
</dbReference>
<evidence type="ECO:0000313" key="9">
    <source>
        <dbReference type="Proteomes" id="UP001566331"/>
    </source>
</evidence>
<dbReference type="InterPro" id="IPR037185">
    <property type="entry name" value="EmrE-like"/>
</dbReference>
<feature type="transmembrane region" description="Helical" evidence="6">
    <location>
        <begin position="131"/>
        <end position="149"/>
    </location>
</feature>
<keyword evidence="4 6" id="KW-1133">Transmembrane helix</keyword>
<feature type="transmembrane region" description="Helical" evidence="6">
    <location>
        <begin position="155"/>
        <end position="177"/>
    </location>
</feature>
<gene>
    <name evidence="8" type="primary">yedA</name>
    <name evidence="8" type="ORF">AB6713_13895</name>
</gene>
<feature type="domain" description="EamA" evidence="7">
    <location>
        <begin position="159"/>
        <end position="292"/>
    </location>
</feature>
<evidence type="ECO:0000256" key="1">
    <source>
        <dbReference type="ARBA" id="ARBA00004141"/>
    </source>
</evidence>
<keyword evidence="9" id="KW-1185">Reference proteome</keyword>
<proteinExistence type="inferred from homology"/>